<evidence type="ECO:0000313" key="4">
    <source>
        <dbReference type="Proteomes" id="UP001190700"/>
    </source>
</evidence>
<sequence>MHITTLLITSALLFGMVAPETILPNDIVTVDCFRGNDETCSGDAAMRIAFDLCCDCFRWSFMGDVSSTEKGEYTLGDSDFGWLSHIPSTDCVAGSKGTANKRADDGCVKQPEGKSYNCKIYAIEHRAEACESVTPVCEHGSFPTDAYVPLEGAANPPIEDLQTPSSEHDNHDHDDASPTSAPTFAPPPPGVSDSAAVDTTPAFLAIVLPATALLSLS</sequence>
<organism evidence="3 4">
    <name type="scientific">Cymbomonas tetramitiformis</name>
    <dbReference type="NCBI Taxonomy" id="36881"/>
    <lineage>
        <taxon>Eukaryota</taxon>
        <taxon>Viridiplantae</taxon>
        <taxon>Chlorophyta</taxon>
        <taxon>Pyramimonadophyceae</taxon>
        <taxon>Pyramimonadales</taxon>
        <taxon>Pyramimonadaceae</taxon>
        <taxon>Cymbomonas</taxon>
    </lineage>
</organism>
<feature type="region of interest" description="Disordered" evidence="1">
    <location>
        <begin position="150"/>
        <end position="195"/>
    </location>
</feature>
<keyword evidence="4" id="KW-1185">Reference proteome</keyword>
<comment type="caution">
    <text evidence="3">The sequence shown here is derived from an EMBL/GenBank/DDBJ whole genome shotgun (WGS) entry which is preliminary data.</text>
</comment>
<dbReference type="Proteomes" id="UP001190700">
    <property type="component" value="Unassembled WGS sequence"/>
</dbReference>
<reference evidence="3 4" key="1">
    <citation type="journal article" date="2015" name="Genome Biol. Evol.">
        <title>Comparative Genomics of a Bacterivorous Green Alga Reveals Evolutionary Causalities and Consequences of Phago-Mixotrophic Mode of Nutrition.</title>
        <authorList>
            <person name="Burns J.A."/>
            <person name="Paasch A."/>
            <person name="Narechania A."/>
            <person name="Kim E."/>
        </authorList>
    </citation>
    <scope>NUCLEOTIDE SEQUENCE [LARGE SCALE GENOMIC DNA]</scope>
    <source>
        <strain evidence="3 4">PLY_AMNH</strain>
    </source>
</reference>
<dbReference type="EMBL" id="LGRX02016488">
    <property type="protein sequence ID" value="KAK3262052.1"/>
    <property type="molecule type" value="Genomic_DNA"/>
</dbReference>
<protein>
    <submittedName>
        <fullName evidence="3">Uncharacterized protein</fullName>
    </submittedName>
</protein>
<keyword evidence="2" id="KW-0732">Signal</keyword>
<accession>A0AAE0KVB3</accession>
<evidence type="ECO:0000256" key="2">
    <source>
        <dbReference type="SAM" id="SignalP"/>
    </source>
</evidence>
<evidence type="ECO:0000313" key="3">
    <source>
        <dbReference type="EMBL" id="KAK3262052.1"/>
    </source>
</evidence>
<dbReference type="AlphaFoldDB" id="A0AAE0KVB3"/>
<feature type="chain" id="PRO_5042278413" evidence="2">
    <location>
        <begin position="20"/>
        <end position="217"/>
    </location>
</feature>
<evidence type="ECO:0000256" key="1">
    <source>
        <dbReference type="SAM" id="MobiDB-lite"/>
    </source>
</evidence>
<proteinExistence type="predicted"/>
<feature type="signal peptide" evidence="2">
    <location>
        <begin position="1"/>
        <end position="19"/>
    </location>
</feature>
<gene>
    <name evidence="3" type="ORF">CYMTET_29082</name>
</gene>
<feature type="compositionally biased region" description="Basic and acidic residues" evidence="1">
    <location>
        <begin position="166"/>
        <end position="176"/>
    </location>
</feature>
<name>A0AAE0KVB3_9CHLO</name>